<keyword evidence="3" id="KW-0819">tRNA processing</keyword>
<reference evidence="13 14" key="1">
    <citation type="submission" date="2015-09" db="EMBL/GenBank/DDBJ databases">
        <authorList>
            <consortium name="Pathogen Informatics"/>
        </authorList>
    </citation>
    <scope>NUCLEOTIDE SEQUENCE [LARGE SCALE GENOMIC DNA]</scope>
    <source>
        <strain evidence="13 14">2789STDY5834858</strain>
    </source>
</reference>
<dbReference type="Pfam" id="PF01743">
    <property type="entry name" value="PolyA_pol"/>
    <property type="match status" value="1"/>
</dbReference>
<accession>A0ABM9USB2</accession>
<dbReference type="InterPro" id="IPR032828">
    <property type="entry name" value="PolyA_RNA-bd"/>
</dbReference>
<keyword evidence="6" id="KW-0547">Nucleotide-binding</keyword>
<keyword evidence="5" id="KW-0479">Metal-binding</keyword>
<keyword evidence="14" id="KW-1185">Reference proteome</keyword>
<dbReference type="PANTHER" id="PTHR46173">
    <property type="entry name" value="CCA TRNA NUCLEOTIDYLTRANSFERASE 1, MITOCHONDRIAL"/>
    <property type="match status" value="1"/>
</dbReference>
<evidence type="ECO:0000256" key="7">
    <source>
        <dbReference type="ARBA" id="ARBA00022842"/>
    </source>
</evidence>
<dbReference type="RefSeq" id="WP_055260130.1">
    <property type="nucleotide sequence ID" value="NZ_CABIXL010000008.1"/>
</dbReference>
<gene>
    <name evidence="13" type="primary">cca</name>
    <name evidence="13" type="ORF">ERS852473_02141</name>
</gene>
<evidence type="ECO:0000256" key="1">
    <source>
        <dbReference type="ARBA" id="ARBA00001946"/>
    </source>
</evidence>
<dbReference type="Proteomes" id="UP000095488">
    <property type="component" value="Unassembled WGS sequence"/>
</dbReference>
<protein>
    <submittedName>
        <fullName evidence="13">CCA-adding enzyme</fullName>
        <ecNumber evidence="13">2.7.7.72</ecNumber>
    </submittedName>
</protein>
<comment type="caution">
    <text evidence="13">The sequence shown here is derived from an EMBL/GenBank/DDBJ whole genome shotgun (WGS) entry which is preliminary data.</text>
</comment>
<evidence type="ECO:0000313" key="14">
    <source>
        <dbReference type="Proteomes" id="UP000095488"/>
    </source>
</evidence>
<dbReference type="EMBL" id="CYZR01000008">
    <property type="protein sequence ID" value="CUO18339.1"/>
    <property type="molecule type" value="Genomic_DNA"/>
</dbReference>
<keyword evidence="2 9" id="KW-0808">Transferase</keyword>
<evidence type="ECO:0000313" key="13">
    <source>
        <dbReference type="EMBL" id="CUO18339.1"/>
    </source>
</evidence>
<dbReference type="Gene3D" id="1.10.3090.10">
    <property type="entry name" value="cca-adding enzyme, domain 2"/>
    <property type="match status" value="1"/>
</dbReference>
<keyword evidence="8 9" id="KW-0694">RNA-binding</keyword>
<evidence type="ECO:0000259" key="10">
    <source>
        <dbReference type="Pfam" id="PF01743"/>
    </source>
</evidence>
<dbReference type="NCBIfam" id="NF009814">
    <property type="entry name" value="PRK13299.1"/>
    <property type="match status" value="1"/>
</dbReference>
<dbReference type="InterPro" id="IPR002646">
    <property type="entry name" value="PolA_pol_head_dom"/>
</dbReference>
<evidence type="ECO:0000256" key="5">
    <source>
        <dbReference type="ARBA" id="ARBA00022723"/>
    </source>
</evidence>
<dbReference type="PANTHER" id="PTHR46173:SF1">
    <property type="entry name" value="CCA TRNA NUCLEOTIDYLTRANSFERASE 1, MITOCHONDRIAL"/>
    <property type="match status" value="1"/>
</dbReference>
<dbReference type="GO" id="GO:0004810">
    <property type="term" value="F:CCA tRNA nucleotidyltransferase activity"/>
    <property type="evidence" value="ECO:0007669"/>
    <property type="project" value="UniProtKB-EC"/>
</dbReference>
<keyword evidence="4 13" id="KW-0548">Nucleotidyltransferase</keyword>
<dbReference type="InterPro" id="IPR050264">
    <property type="entry name" value="Bact_CCA-adding_enz_type3_sf"/>
</dbReference>
<proteinExistence type="inferred from homology"/>
<dbReference type="SUPFAM" id="SSF81891">
    <property type="entry name" value="Poly A polymerase C-terminal region-like"/>
    <property type="match status" value="1"/>
</dbReference>
<evidence type="ECO:0000256" key="4">
    <source>
        <dbReference type="ARBA" id="ARBA00022695"/>
    </source>
</evidence>
<dbReference type="InterPro" id="IPR043519">
    <property type="entry name" value="NT_sf"/>
</dbReference>
<comment type="cofactor">
    <cofactor evidence="1">
        <name>Mg(2+)</name>
        <dbReference type="ChEBI" id="CHEBI:18420"/>
    </cofactor>
</comment>
<evidence type="ECO:0000256" key="2">
    <source>
        <dbReference type="ARBA" id="ARBA00022679"/>
    </source>
</evidence>
<evidence type="ECO:0000259" key="11">
    <source>
        <dbReference type="Pfam" id="PF12627"/>
    </source>
</evidence>
<dbReference type="Pfam" id="PF12627">
    <property type="entry name" value="PolyA_pol_RNAbd"/>
    <property type="match status" value="1"/>
</dbReference>
<feature type="domain" description="CCA-adding enzyme C-terminal" evidence="12">
    <location>
        <begin position="263"/>
        <end position="397"/>
    </location>
</feature>
<dbReference type="SUPFAM" id="SSF81301">
    <property type="entry name" value="Nucleotidyltransferase"/>
    <property type="match status" value="1"/>
</dbReference>
<dbReference type="EC" id="2.7.7.72" evidence="13"/>
<evidence type="ECO:0000259" key="12">
    <source>
        <dbReference type="Pfam" id="PF13735"/>
    </source>
</evidence>
<dbReference type="InterPro" id="IPR032810">
    <property type="entry name" value="CCA-adding_enz_C"/>
</dbReference>
<dbReference type="CDD" id="cd05398">
    <property type="entry name" value="NT_ClassII-CCAase"/>
    <property type="match status" value="1"/>
</dbReference>
<name>A0ABM9USB2_SARVE</name>
<evidence type="ECO:0000256" key="8">
    <source>
        <dbReference type="ARBA" id="ARBA00022884"/>
    </source>
</evidence>
<evidence type="ECO:0000256" key="6">
    <source>
        <dbReference type="ARBA" id="ARBA00022741"/>
    </source>
</evidence>
<feature type="domain" description="tRNA nucleotidyltransferase/poly(A) polymerase RNA and SrmB- binding" evidence="11">
    <location>
        <begin position="168"/>
        <end position="228"/>
    </location>
</feature>
<organism evidence="13 14">
    <name type="scientific">Sarcina ventriculi</name>
    <name type="common">Clostridium ventriculi</name>
    <dbReference type="NCBI Taxonomy" id="1267"/>
    <lineage>
        <taxon>Bacteria</taxon>
        <taxon>Bacillati</taxon>
        <taxon>Bacillota</taxon>
        <taxon>Clostridia</taxon>
        <taxon>Eubacteriales</taxon>
        <taxon>Clostridiaceae</taxon>
        <taxon>Sarcina</taxon>
    </lineage>
</organism>
<keyword evidence="7" id="KW-0460">Magnesium</keyword>
<comment type="similarity">
    <text evidence="9">Belongs to the tRNA nucleotidyltransferase/poly(A) polymerase family.</text>
</comment>
<dbReference type="Gene3D" id="3.30.460.10">
    <property type="entry name" value="Beta Polymerase, domain 2"/>
    <property type="match status" value="1"/>
</dbReference>
<evidence type="ECO:0000256" key="9">
    <source>
        <dbReference type="RuleBase" id="RU003953"/>
    </source>
</evidence>
<evidence type="ECO:0000256" key="3">
    <source>
        <dbReference type="ARBA" id="ARBA00022694"/>
    </source>
</evidence>
<feature type="domain" description="Poly A polymerase head" evidence="10">
    <location>
        <begin position="21"/>
        <end position="141"/>
    </location>
</feature>
<sequence length="415" mass="48214">MNLPNDVKLILNKFYDNNFEAFIVGGCVRDNLLRKTPHDYDITTNALPNEIELLFEKTVPTGIKHGTITVIINNTPFEVTTYRTDGEYLNNRKPKSVKFVTNIKEDLARRDFTINALAYNPKLGLKDFFYGKEDLKNKIIRCVGIPDKRFNEDALRILRAIRFSCQLNFEIEINTLNSIKKNFILIKNISKERIRDEFSKILLSPNSFNGACILKDIGITDLIIPIFKENFNLDYNTLKHNYKFLQFVPNKLSSKLASFIIASCNFEGTNNLTQHILKTLHYDTKTIKETLILVNEFNTPLTLNRYELKKFINRVSKELIFDYIDLKKSFLKFNNETLEDINIIEKNIRDILDKKEPLTIKDLNINGSMLSKQLKLKPGKEIGLILNYLLDKVLQNPKLNIYDTLINIAKNKYIT</sequence>
<dbReference type="Pfam" id="PF13735">
    <property type="entry name" value="tRNA_NucTran2_2"/>
    <property type="match status" value="1"/>
</dbReference>